<feature type="region of interest" description="Disordered" evidence="1">
    <location>
        <begin position="34"/>
        <end position="59"/>
    </location>
</feature>
<dbReference type="InterPro" id="IPR039926">
    <property type="entry name" value="Egg_app_1"/>
</dbReference>
<evidence type="ECO:0000256" key="1">
    <source>
        <dbReference type="SAM" id="MobiDB-lite"/>
    </source>
</evidence>
<sequence>MGSGESKERQETAAACAVAATSAAALIWGLSSGRGEEKAVPSGKMMKAPGRNGELMPRDEFEGDTRTYFRDLRGKGNFCVCSST</sequence>
<reference evidence="3" key="1">
    <citation type="journal article" date="2017" name="Nat. Commun.">
        <title>The asparagus genome sheds light on the origin and evolution of a young Y chromosome.</title>
        <authorList>
            <person name="Harkess A."/>
            <person name="Zhou J."/>
            <person name="Xu C."/>
            <person name="Bowers J.E."/>
            <person name="Van der Hulst R."/>
            <person name="Ayyampalayam S."/>
            <person name="Mercati F."/>
            <person name="Riccardi P."/>
            <person name="McKain M.R."/>
            <person name="Kakrana A."/>
            <person name="Tang H."/>
            <person name="Ray J."/>
            <person name="Groenendijk J."/>
            <person name="Arikit S."/>
            <person name="Mathioni S.M."/>
            <person name="Nakano M."/>
            <person name="Shan H."/>
            <person name="Telgmann-Rauber A."/>
            <person name="Kanno A."/>
            <person name="Yue Z."/>
            <person name="Chen H."/>
            <person name="Li W."/>
            <person name="Chen Y."/>
            <person name="Xu X."/>
            <person name="Zhang Y."/>
            <person name="Luo S."/>
            <person name="Chen H."/>
            <person name="Gao J."/>
            <person name="Mao Z."/>
            <person name="Pires J.C."/>
            <person name="Luo M."/>
            <person name="Kudrna D."/>
            <person name="Wing R.A."/>
            <person name="Meyers B.C."/>
            <person name="Yi K."/>
            <person name="Kong H."/>
            <person name="Lavrijsen P."/>
            <person name="Sunseri F."/>
            <person name="Falavigna A."/>
            <person name="Ye Y."/>
            <person name="Leebens-Mack J.H."/>
            <person name="Chen G."/>
        </authorList>
    </citation>
    <scope>NUCLEOTIDE SEQUENCE [LARGE SCALE GENOMIC DNA]</scope>
    <source>
        <strain evidence="3">cv. DH0086</strain>
    </source>
</reference>
<gene>
    <name evidence="2" type="ORF">A4U43_UnF5030</name>
</gene>
<dbReference type="PANTHER" id="PTHR33333:SF46">
    <property type="entry name" value="LOW QUALITY PROTEIN: GLYCINE-RICH PROTEIN DOT1"/>
    <property type="match status" value="1"/>
</dbReference>
<evidence type="ECO:0000313" key="3">
    <source>
        <dbReference type="Proteomes" id="UP000243459"/>
    </source>
</evidence>
<protein>
    <submittedName>
        <fullName evidence="2">Uncharacterized protein</fullName>
    </submittedName>
</protein>
<name>A0A1R3L6S9_ASPOF</name>
<organism evidence="2 3">
    <name type="scientific">Asparagus officinalis</name>
    <name type="common">Garden asparagus</name>
    <dbReference type="NCBI Taxonomy" id="4686"/>
    <lineage>
        <taxon>Eukaryota</taxon>
        <taxon>Viridiplantae</taxon>
        <taxon>Streptophyta</taxon>
        <taxon>Embryophyta</taxon>
        <taxon>Tracheophyta</taxon>
        <taxon>Spermatophyta</taxon>
        <taxon>Magnoliopsida</taxon>
        <taxon>Liliopsida</taxon>
        <taxon>Asparagales</taxon>
        <taxon>Asparagaceae</taxon>
        <taxon>Asparagoideae</taxon>
        <taxon>Asparagus</taxon>
    </lineage>
</organism>
<keyword evidence="3" id="KW-1185">Reference proteome</keyword>
<dbReference type="PANTHER" id="PTHR33333">
    <property type="entry name" value="ERYTHROCYTE MEMBRANE PROTEIN 1-LIKE"/>
    <property type="match status" value="1"/>
</dbReference>
<dbReference type="EMBL" id="KV863583">
    <property type="protein sequence ID" value="ONK55318.1"/>
    <property type="molecule type" value="Genomic_DNA"/>
</dbReference>
<dbReference type="AlphaFoldDB" id="A0A1R3L6S9"/>
<evidence type="ECO:0000313" key="2">
    <source>
        <dbReference type="EMBL" id="ONK55318.1"/>
    </source>
</evidence>
<accession>A0A1R3L6S9</accession>
<proteinExistence type="predicted"/>
<dbReference type="Gramene" id="ONK55318">
    <property type="protein sequence ID" value="ONK55318"/>
    <property type="gene ID" value="A4U43_UnF5030"/>
</dbReference>
<dbReference type="Proteomes" id="UP000243459">
    <property type="component" value="Unassembled WGS sequence"/>
</dbReference>